<dbReference type="InParanoid" id="A0A0D2K0B7"/>
<comment type="caution">
    <text evidence="1">The sequence shown here is derived from an EMBL/GenBank/DDBJ whole genome shotgun (WGS) entry which is preliminary data.</text>
</comment>
<reference evidence="1 2" key="1">
    <citation type="submission" date="2013-11" db="EMBL/GenBank/DDBJ databases">
        <title>Metagenomic analysis of a methanogenic consortium involved in long chain n-alkane degradation.</title>
        <authorList>
            <person name="Davidova I.A."/>
            <person name="Callaghan A.V."/>
            <person name="Wawrik B."/>
            <person name="Pruitt S."/>
            <person name="Marks C."/>
            <person name="Duncan K.E."/>
            <person name="Suflita J.M."/>
        </authorList>
    </citation>
    <scope>NUCLEOTIDE SEQUENCE [LARGE SCALE GENOMIC DNA]</scope>
    <source>
        <strain evidence="1 2">SPR</strain>
    </source>
</reference>
<sequence length="43" mass="5106">MLFFKKLFSETQDKIPLKWILEQWTLFVGEFSGLIKVELGCEI</sequence>
<proteinExistence type="predicted"/>
<gene>
    <name evidence="1" type="ORF">X474_04565</name>
</gene>
<evidence type="ECO:0000313" key="2">
    <source>
        <dbReference type="Proteomes" id="UP000032233"/>
    </source>
</evidence>
<organism evidence="1 2">
    <name type="scientific">Dethiosulfatarculus sandiegensis</name>
    <dbReference type="NCBI Taxonomy" id="1429043"/>
    <lineage>
        <taxon>Bacteria</taxon>
        <taxon>Pseudomonadati</taxon>
        <taxon>Thermodesulfobacteriota</taxon>
        <taxon>Desulfarculia</taxon>
        <taxon>Desulfarculales</taxon>
        <taxon>Desulfarculaceae</taxon>
        <taxon>Dethiosulfatarculus</taxon>
    </lineage>
</organism>
<keyword evidence="2" id="KW-1185">Reference proteome</keyword>
<protein>
    <submittedName>
        <fullName evidence="1">Uncharacterized protein</fullName>
    </submittedName>
</protein>
<accession>A0A0D2K0B7</accession>
<evidence type="ECO:0000313" key="1">
    <source>
        <dbReference type="EMBL" id="KIX15185.1"/>
    </source>
</evidence>
<dbReference type="Proteomes" id="UP000032233">
    <property type="component" value="Unassembled WGS sequence"/>
</dbReference>
<dbReference type="EMBL" id="AZAC01000004">
    <property type="protein sequence ID" value="KIX15185.1"/>
    <property type="molecule type" value="Genomic_DNA"/>
</dbReference>
<dbReference type="AlphaFoldDB" id="A0A0D2K0B7"/>
<name>A0A0D2K0B7_9BACT</name>